<dbReference type="InterPro" id="IPR036872">
    <property type="entry name" value="CH_dom_sf"/>
</dbReference>
<dbReference type="PANTHER" id="PTHR10194:SF60">
    <property type="entry name" value="RAS GTPASE-ACTIVATING PROTEIN RASKOL"/>
    <property type="match status" value="1"/>
</dbReference>
<feature type="compositionally biased region" description="Low complexity" evidence="2">
    <location>
        <begin position="798"/>
        <end position="819"/>
    </location>
</feature>
<dbReference type="CDD" id="cd00014">
    <property type="entry name" value="CH_SF"/>
    <property type="match status" value="1"/>
</dbReference>
<dbReference type="InterPro" id="IPR036388">
    <property type="entry name" value="WH-like_DNA-bd_sf"/>
</dbReference>
<evidence type="ECO:0000259" key="3">
    <source>
        <dbReference type="PROSITE" id="PS50004"/>
    </source>
</evidence>
<dbReference type="SUPFAM" id="SSF47576">
    <property type="entry name" value="Calponin-homology domain, CH-domain"/>
    <property type="match status" value="1"/>
</dbReference>
<dbReference type="Gene3D" id="1.10.418.10">
    <property type="entry name" value="Calponin-like domain"/>
    <property type="match status" value="1"/>
</dbReference>
<dbReference type="AlphaFoldDB" id="A0A0L0D3B4"/>
<accession>A0A0L0D3B4</accession>
<dbReference type="PROSITE" id="PS50021">
    <property type="entry name" value="CH"/>
    <property type="match status" value="1"/>
</dbReference>
<dbReference type="GO" id="GO:0005096">
    <property type="term" value="F:GTPase activator activity"/>
    <property type="evidence" value="ECO:0007669"/>
    <property type="project" value="UniProtKB-KW"/>
</dbReference>
<organism evidence="7 8">
    <name type="scientific">Thecamonas trahens ATCC 50062</name>
    <dbReference type="NCBI Taxonomy" id="461836"/>
    <lineage>
        <taxon>Eukaryota</taxon>
        <taxon>Apusozoa</taxon>
        <taxon>Apusomonadida</taxon>
        <taxon>Apusomonadidae</taxon>
        <taxon>Thecamonas</taxon>
    </lineage>
</organism>
<sequence>MDFGGTSDPYCVVSGFGTGEIVRTPTIYKELNPFWGSEWSFDVATFAQKLQVIVFDENKKKDAPIGKVVVAFEALRNGELREQWYPLMPVSTKDMDFVSGVVELELLKTHSTLSVKLVRARGLASKDSNGLSDPYVKILFADAEYKTETKFKTLDPEFHDTFQFGLPSPAFYSKTLILTFWDYDKLSSDDFMGSIEINLEDLEFSRPLTHWFDLSPINHAAQKKKGGGSSSGSGAHKDLGSVRLKLKYTTEVILDPVRYDSLFNFLDQPGLPDIQAIGKVTREREPLAKALVAAFAGMGKAIWMLRELNAAEIAATETSNIIFRGNSLASKTNDMYLQLLGGEYLRSVIQGHIEHIYASPLDFEVDPTRVDDPAVLPTHWANLTALVEDIVESVLESAPKLPSPFKHVFAHLVEAVKAQFPGDDIVPYTVVSAFLFLRIICPAILGPKLFGLMPDHPQPRQSRTLTLVAKTLQNLANLVHFGPKEPFMSPMNAIIDSFLDDMREFLTAVSTPDPAELNQPLHLVEHAAAPSNLDWPRDMAKVHNHFNAALPALEEHADEFPDLSLNELKKVLRGIDTAVLNEIAKMPPDEQHDAMVSLNLQPREANGADDDVGEDCANERELQRSVVGVEHMGAIEAVELSGAYEVEDELAALEAELMGGSVSADAVTAASAVTAAGGGSGGGAGPTAAPIDTTVDDVDRLDESNMMMWNEVVGAPSTASFGDVGGAAAGAGAAAGGEPRAGAPAAAATLAATTVAERQALPIYSTAMMEELARRLLATQAATGPVKATTYEQLMVQPSGGTAGSSSGSSSGRRPSGASLFGRASDASVSTAREVDDDGFEVPKVAVQTQVSTKTSFGMPEFEGMDAELETLVEEMKTKLRVENKIVSKMYPAAFAGSEAVDFILLLTKGHDREPARAIGQQLLDRKVFKAIDVMGPGASGTFVDGYAFYQLTTKRDASMPVGLLNLIDQFKLNVPRKPKETRQTYKDVFLGFDLVSFIVTVICKMNPVRGHAVKVAQELFARNIIAALDGSDSFEDGYTHYYIVENPVPDPNRVENVLDTCGEVVYYQPDVESLSTRDKLDQAVEALTAWANLELRASESGAAISGPVGDALRDGTLLNHLLTVISPHYSALHVLKDQPKSRADELDNIMLVLRFLQDQGLGLGDFLDPTVPSMYSATALSLNEGNVMTAAVILHAMRRLVL</sequence>
<dbReference type="SMART" id="SM00033">
    <property type="entry name" value="CH"/>
    <property type="match status" value="1"/>
</dbReference>
<dbReference type="OrthoDB" id="1562946at2759"/>
<dbReference type="SMART" id="SM00323">
    <property type="entry name" value="RasGAP"/>
    <property type="match status" value="1"/>
</dbReference>
<dbReference type="Pfam" id="PF00610">
    <property type="entry name" value="DEP"/>
    <property type="match status" value="1"/>
</dbReference>
<dbReference type="InterPro" id="IPR035892">
    <property type="entry name" value="C2_domain_sf"/>
</dbReference>
<gene>
    <name evidence="7" type="ORF">AMSG_03229</name>
</gene>
<dbReference type="CDD" id="cd00030">
    <property type="entry name" value="C2"/>
    <property type="match status" value="1"/>
</dbReference>
<dbReference type="Pfam" id="PF00168">
    <property type="entry name" value="C2"/>
    <property type="match status" value="2"/>
</dbReference>
<dbReference type="CDD" id="cd04371">
    <property type="entry name" value="DEP"/>
    <property type="match status" value="2"/>
</dbReference>
<dbReference type="SUPFAM" id="SSF46785">
    <property type="entry name" value="Winged helix' DNA-binding domain"/>
    <property type="match status" value="2"/>
</dbReference>
<dbReference type="InterPro" id="IPR000008">
    <property type="entry name" value="C2_dom"/>
</dbReference>
<feature type="domain" description="DEP" evidence="6">
    <location>
        <begin position="874"/>
        <end position="954"/>
    </location>
</feature>
<evidence type="ECO:0000256" key="2">
    <source>
        <dbReference type="SAM" id="MobiDB-lite"/>
    </source>
</evidence>
<dbReference type="InterPro" id="IPR036390">
    <property type="entry name" value="WH_DNA-bd_sf"/>
</dbReference>
<dbReference type="PROSITE" id="PS50186">
    <property type="entry name" value="DEP"/>
    <property type="match status" value="2"/>
</dbReference>
<feature type="domain" description="C2" evidence="3">
    <location>
        <begin position="1"/>
        <end position="85"/>
    </location>
</feature>
<feature type="domain" description="DEP" evidence="6">
    <location>
        <begin position="969"/>
        <end position="1047"/>
    </location>
</feature>
<dbReference type="STRING" id="461836.A0A0L0D3B4"/>
<dbReference type="PROSITE" id="PS00509">
    <property type="entry name" value="RAS_GTPASE_ACTIV_1"/>
    <property type="match status" value="1"/>
</dbReference>
<evidence type="ECO:0000259" key="5">
    <source>
        <dbReference type="PROSITE" id="PS50021"/>
    </source>
</evidence>
<feature type="region of interest" description="Disordered" evidence="2">
    <location>
        <begin position="797"/>
        <end position="835"/>
    </location>
</feature>
<dbReference type="Pfam" id="PF00616">
    <property type="entry name" value="RasGAP"/>
    <property type="match status" value="2"/>
</dbReference>
<evidence type="ECO:0000259" key="4">
    <source>
        <dbReference type="PROSITE" id="PS50018"/>
    </source>
</evidence>
<feature type="domain" description="Ras-GAP" evidence="4">
    <location>
        <begin position="283"/>
        <end position="477"/>
    </location>
</feature>
<dbReference type="SMART" id="SM00239">
    <property type="entry name" value="C2"/>
    <property type="match status" value="2"/>
</dbReference>
<feature type="domain" description="Calponin-homology (CH)" evidence="5">
    <location>
        <begin position="1082"/>
        <end position="1202"/>
    </location>
</feature>
<dbReference type="InterPro" id="IPR001936">
    <property type="entry name" value="RasGAP_dom"/>
</dbReference>
<dbReference type="PROSITE" id="PS50018">
    <property type="entry name" value="RAS_GTPASE_ACTIV_2"/>
    <property type="match status" value="1"/>
</dbReference>
<name>A0A0L0D3B4_THETB</name>
<dbReference type="Gene3D" id="2.60.40.150">
    <property type="entry name" value="C2 domain"/>
    <property type="match status" value="2"/>
</dbReference>
<dbReference type="GO" id="GO:0035556">
    <property type="term" value="P:intracellular signal transduction"/>
    <property type="evidence" value="ECO:0007669"/>
    <property type="project" value="InterPro"/>
</dbReference>
<dbReference type="InterPro" id="IPR001715">
    <property type="entry name" value="CH_dom"/>
</dbReference>
<evidence type="ECO:0000313" key="7">
    <source>
        <dbReference type="EMBL" id="KNC46799.1"/>
    </source>
</evidence>
<proteinExistence type="predicted"/>
<evidence type="ECO:0000256" key="1">
    <source>
        <dbReference type="ARBA" id="ARBA00022468"/>
    </source>
</evidence>
<evidence type="ECO:0000313" key="8">
    <source>
        <dbReference type="Proteomes" id="UP000054408"/>
    </source>
</evidence>
<dbReference type="PANTHER" id="PTHR10194">
    <property type="entry name" value="RAS GTPASE-ACTIVATING PROTEINS"/>
    <property type="match status" value="1"/>
</dbReference>
<dbReference type="SUPFAM" id="SSF49562">
    <property type="entry name" value="C2 domain (Calcium/lipid-binding domain, CaLB)"/>
    <property type="match status" value="2"/>
</dbReference>
<dbReference type="PROSITE" id="PS50004">
    <property type="entry name" value="C2"/>
    <property type="match status" value="2"/>
</dbReference>
<reference evidence="7 8" key="1">
    <citation type="submission" date="2010-05" db="EMBL/GenBank/DDBJ databases">
        <title>The Genome Sequence of Thecamonas trahens ATCC 50062.</title>
        <authorList>
            <consortium name="The Broad Institute Genome Sequencing Platform"/>
            <person name="Russ C."/>
            <person name="Cuomo C."/>
            <person name="Shea T."/>
            <person name="Young S.K."/>
            <person name="Zeng Q."/>
            <person name="Koehrsen M."/>
            <person name="Haas B."/>
            <person name="Borodovsky M."/>
            <person name="Guigo R."/>
            <person name="Alvarado L."/>
            <person name="Berlin A."/>
            <person name="Bochicchio J."/>
            <person name="Borenstein D."/>
            <person name="Chapman S."/>
            <person name="Chen Z."/>
            <person name="Freedman E."/>
            <person name="Gellesch M."/>
            <person name="Goldberg J."/>
            <person name="Griggs A."/>
            <person name="Gujja S."/>
            <person name="Heilman E."/>
            <person name="Heiman D."/>
            <person name="Hepburn T."/>
            <person name="Howarth C."/>
            <person name="Jen D."/>
            <person name="Larson L."/>
            <person name="Mehta T."/>
            <person name="Park D."/>
            <person name="Pearson M."/>
            <person name="Roberts A."/>
            <person name="Saif S."/>
            <person name="Shenoy N."/>
            <person name="Sisk P."/>
            <person name="Stolte C."/>
            <person name="Sykes S."/>
            <person name="Thomson T."/>
            <person name="Walk T."/>
            <person name="White J."/>
            <person name="Yandava C."/>
            <person name="Burger G."/>
            <person name="Gray M.W."/>
            <person name="Holland P.W.H."/>
            <person name="King N."/>
            <person name="Lang F.B.F."/>
            <person name="Roger A.J."/>
            <person name="Ruiz-Trillo I."/>
            <person name="Lander E."/>
            <person name="Nusbaum C."/>
        </authorList>
    </citation>
    <scope>NUCLEOTIDE SEQUENCE [LARGE SCALE GENOMIC DNA]</scope>
    <source>
        <strain evidence="7 8">ATCC 50062</strain>
    </source>
</reference>
<keyword evidence="8" id="KW-1185">Reference proteome</keyword>
<dbReference type="InterPro" id="IPR039360">
    <property type="entry name" value="Ras_GTPase"/>
</dbReference>
<evidence type="ECO:0000259" key="6">
    <source>
        <dbReference type="PROSITE" id="PS50186"/>
    </source>
</evidence>
<feature type="domain" description="C2" evidence="3">
    <location>
        <begin position="98"/>
        <end position="212"/>
    </location>
</feature>
<dbReference type="InterPro" id="IPR000591">
    <property type="entry name" value="DEP_dom"/>
</dbReference>
<keyword evidence="1" id="KW-0343">GTPase activation</keyword>
<dbReference type="InterPro" id="IPR008936">
    <property type="entry name" value="Rho_GTPase_activation_prot"/>
</dbReference>
<dbReference type="RefSeq" id="XP_013760074.1">
    <property type="nucleotide sequence ID" value="XM_013904620.1"/>
</dbReference>
<dbReference type="eggNOG" id="KOG2059">
    <property type="taxonomic scope" value="Eukaryota"/>
</dbReference>
<dbReference type="InterPro" id="IPR023152">
    <property type="entry name" value="RasGAP_CS"/>
</dbReference>
<dbReference type="SUPFAM" id="SSF48350">
    <property type="entry name" value="GTPase activation domain, GAP"/>
    <property type="match status" value="1"/>
</dbReference>
<dbReference type="Proteomes" id="UP000054408">
    <property type="component" value="Unassembled WGS sequence"/>
</dbReference>
<dbReference type="PRINTS" id="PR00360">
    <property type="entry name" value="C2DOMAIN"/>
</dbReference>
<dbReference type="Gene3D" id="1.10.10.10">
    <property type="entry name" value="Winged helix-like DNA-binding domain superfamily/Winged helix DNA-binding domain"/>
    <property type="match status" value="2"/>
</dbReference>
<protein>
    <submittedName>
        <fullName evidence="7">Ras GTPase-activating protein 3</fullName>
    </submittedName>
</protein>
<dbReference type="EMBL" id="GL349444">
    <property type="protein sequence ID" value="KNC46799.1"/>
    <property type="molecule type" value="Genomic_DNA"/>
</dbReference>
<dbReference type="GeneID" id="25562844"/>
<dbReference type="SMART" id="SM00049">
    <property type="entry name" value="DEP"/>
    <property type="match status" value="2"/>
</dbReference>
<dbReference type="Gene3D" id="1.10.506.10">
    <property type="entry name" value="GTPase Activation - p120gap, domain 1"/>
    <property type="match status" value="2"/>
</dbReference>